<feature type="compositionally biased region" description="Polar residues" evidence="1">
    <location>
        <begin position="69"/>
        <end position="78"/>
    </location>
</feature>
<protein>
    <recommendedName>
        <fullName evidence="3">Thioesterase domain-containing protein</fullName>
    </recommendedName>
</protein>
<organism evidence="4 5">
    <name type="scientific">Cryomyces antarcticus</name>
    <dbReference type="NCBI Taxonomy" id="329879"/>
    <lineage>
        <taxon>Eukaryota</taxon>
        <taxon>Fungi</taxon>
        <taxon>Dikarya</taxon>
        <taxon>Ascomycota</taxon>
        <taxon>Pezizomycotina</taxon>
        <taxon>Dothideomycetes</taxon>
        <taxon>Dothideomycetes incertae sedis</taxon>
        <taxon>Cryomyces</taxon>
    </lineage>
</organism>
<proteinExistence type="predicted"/>
<dbReference type="Pfam" id="PF03061">
    <property type="entry name" value="4HBT"/>
    <property type="match status" value="1"/>
</dbReference>
<keyword evidence="2" id="KW-0472">Membrane</keyword>
<feature type="domain" description="Thioesterase" evidence="3">
    <location>
        <begin position="215"/>
        <end position="276"/>
    </location>
</feature>
<gene>
    <name evidence="4" type="ORF">LTR16_005418</name>
</gene>
<keyword evidence="2" id="KW-1133">Transmembrane helix</keyword>
<dbReference type="Proteomes" id="UP001357485">
    <property type="component" value="Unassembled WGS sequence"/>
</dbReference>
<dbReference type="PANTHER" id="PTHR47260:SF7">
    <property type="entry name" value="THIOESTERASE FAMILY PROTEIN (AFU_ORTHOLOGUE AFUA_1G10800)"/>
    <property type="match status" value="1"/>
</dbReference>
<dbReference type="InterPro" id="IPR006683">
    <property type="entry name" value="Thioestr_dom"/>
</dbReference>
<accession>A0ABR0LWR4</accession>
<evidence type="ECO:0000313" key="5">
    <source>
        <dbReference type="Proteomes" id="UP001357485"/>
    </source>
</evidence>
<evidence type="ECO:0000256" key="2">
    <source>
        <dbReference type="SAM" id="Phobius"/>
    </source>
</evidence>
<feature type="compositionally biased region" description="Low complexity" evidence="1">
    <location>
        <begin position="50"/>
        <end position="68"/>
    </location>
</feature>
<dbReference type="CDD" id="cd03443">
    <property type="entry name" value="PaaI_thioesterase"/>
    <property type="match status" value="1"/>
</dbReference>
<dbReference type="SUPFAM" id="SSF54637">
    <property type="entry name" value="Thioesterase/thiol ester dehydrase-isomerase"/>
    <property type="match status" value="1"/>
</dbReference>
<name>A0ABR0LWR4_9PEZI</name>
<feature type="region of interest" description="Disordered" evidence="1">
    <location>
        <begin position="44"/>
        <end position="78"/>
    </location>
</feature>
<evidence type="ECO:0000256" key="1">
    <source>
        <dbReference type="SAM" id="MobiDB-lite"/>
    </source>
</evidence>
<keyword evidence="2" id="KW-0812">Transmembrane</keyword>
<evidence type="ECO:0000259" key="3">
    <source>
        <dbReference type="Pfam" id="PF03061"/>
    </source>
</evidence>
<evidence type="ECO:0000313" key="4">
    <source>
        <dbReference type="EMBL" id="KAK5252464.1"/>
    </source>
</evidence>
<comment type="caution">
    <text evidence="4">The sequence shown here is derived from an EMBL/GenBank/DDBJ whole genome shotgun (WGS) entry which is preliminary data.</text>
</comment>
<dbReference type="Gene3D" id="3.10.129.10">
    <property type="entry name" value="Hotdog Thioesterase"/>
    <property type="match status" value="1"/>
</dbReference>
<keyword evidence="5" id="KW-1185">Reference proteome</keyword>
<dbReference type="EMBL" id="JAVRRA010009073">
    <property type="protein sequence ID" value="KAK5252464.1"/>
    <property type="molecule type" value="Genomic_DNA"/>
</dbReference>
<feature type="transmembrane region" description="Helical" evidence="2">
    <location>
        <begin position="85"/>
        <end position="108"/>
    </location>
</feature>
<dbReference type="PANTHER" id="PTHR47260">
    <property type="entry name" value="UPF0644 PROTEIN PB2B4.06"/>
    <property type="match status" value="1"/>
</dbReference>
<dbReference type="InterPro" id="IPR029069">
    <property type="entry name" value="HotDog_dom_sf"/>
</dbReference>
<dbReference type="InterPro" id="IPR052061">
    <property type="entry name" value="PTE-AB_protein"/>
</dbReference>
<sequence length="323" mass="35000">MLVGIRNAGVRSALSRNAISHRNTNLPDFHIFRNNHSTIAHRHSQQRFQSSTSESPTLYTTTTPPSSTQVPEQAPPSTRSLLRQALSIIAISIFFTSAGFIMAASPALPTMNGLLNPPTDAETLTLYHPSDPLTREVNTHILKHPLAVSLRAKPGFVESRPHLKIPEPMRPHNLTGGTLLGEDKIVVPPLTFTQANGESLTQMTYVGRALCGHPGIVHGGLLATLLDEGLARCCFPALPNKVGVTASLTINYKKPCLAEQYVVLKARTTRVEGRKAWVVGHIETLLSPAAIERGEVPVVLVEAEALFIEPRNAAGMARVYSSQ</sequence>
<reference evidence="4 5" key="1">
    <citation type="submission" date="2023-08" db="EMBL/GenBank/DDBJ databases">
        <title>Black Yeasts Isolated from many extreme environments.</title>
        <authorList>
            <person name="Coleine C."/>
            <person name="Stajich J.E."/>
            <person name="Selbmann L."/>
        </authorList>
    </citation>
    <scope>NUCLEOTIDE SEQUENCE [LARGE SCALE GENOMIC DNA]</scope>
    <source>
        <strain evidence="4 5">CCFEE 536</strain>
    </source>
</reference>